<proteinExistence type="predicted"/>
<dbReference type="AlphaFoldDB" id="F0WX11"/>
<gene>
    <name evidence="1" type="primary">AlNc14C339G10767</name>
    <name evidence="1" type="ORF">ALNC14_121430</name>
</gene>
<sequence length="152" mass="16978">MSCFDTFLGPVASIRSNLSFARSICNFGASAMIATLVRSDPLVCGRSLPMRNMAYSFLRLTSTITFREAMPLAILLGGCADDDEATFPHCVILPPYLTLGELVMLSESVVQQIQRRRWSDHQQVLPDVETWALRGRLVTEYIKSVTSWPSFV</sequence>
<reference evidence="1" key="2">
    <citation type="submission" date="2011-02" db="EMBL/GenBank/DDBJ databases">
        <authorList>
            <person name="MacLean D."/>
        </authorList>
    </citation>
    <scope>NUCLEOTIDE SEQUENCE</scope>
</reference>
<dbReference type="EMBL" id="FR824384">
    <property type="protein sequence ID" value="CCA25999.1"/>
    <property type="molecule type" value="Genomic_DNA"/>
</dbReference>
<protein>
    <submittedName>
        <fullName evidence="1">AlNc14C339G10767 protein</fullName>
    </submittedName>
</protein>
<organism evidence="1">
    <name type="scientific">Albugo laibachii Nc14</name>
    <dbReference type="NCBI Taxonomy" id="890382"/>
    <lineage>
        <taxon>Eukaryota</taxon>
        <taxon>Sar</taxon>
        <taxon>Stramenopiles</taxon>
        <taxon>Oomycota</taxon>
        <taxon>Peronosporomycetes</taxon>
        <taxon>Albuginales</taxon>
        <taxon>Albuginaceae</taxon>
        <taxon>Albugo</taxon>
    </lineage>
</organism>
<reference evidence="1" key="1">
    <citation type="journal article" date="2011" name="PLoS Biol.">
        <title>Gene gain and loss during evolution of obligate parasitism in the white rust pathogen of Arabidopsis thaliana.</title>
        <authorList>
            <person name="Kemen E."/>
            <person name="Gardiner A."/>
            <person name="Schultz-Larsen T."/>
            <person name="Kemen A.C."/>
            <person name="Balmuth A.L."/>
            <person name="Robert-Seilaniantz A."/>
            <person name="Bailey K."/>
            <person name="Holub E."/>
            <person name="Studholme D.J."/>
            <person name="Maclean D."/>
            <person name="Jones J.D."/>
        </authorList>
    </citation>
    <scope>NUCLEOTIDE SEQUENCE</scope>
</reference>
<dbReference type="HOGENOM" id="CLU_148990_0_0_1"/>
<accession>F0WX11</accession>
<name>F0WX11_9STRA</name>
<evidence type="ECO:0000313" key="1">
    <source>
        <dbReference type="EMBL" id="CCA25999.1"/>
    </source>
</evidence>